<dbReference type="GO" id="GO:0005829">
    <property type="term" value="C:cytosol"/>
    <property type="evidence" value="ECO:0007669"/>
    <property type="project" value="TreeGrafter"/>
</dbReference>
<dbReference type="PROSITE" id="PS00171">
    <property type="entry name" value="TIM_1"/>
    <property type="match status" value="1"/>
</dbReference>
<comment type="subcellular location">
    <subcellularLocation>
        <location evidence="9 10">Cytoplasm</location>
    </subcellularLocation>
</comment>
<feature type="active site" description="Electrophile" evidence="9">
    <location>
        <position position="117"/>
    </location>
</feature>
<evidence type="ECO:0000256" key="1">
    <source>
        <dbReference type="ARBA" id="ARBA00004680"/>
    </source>
</evidence>
<dbReference type="PROSITE" id="PS51440">
    <property type="entry name" value="TIM_2"/>
    <property type="match status" value="1"/>
</dbReference>
<feature type="binding site" evidence="9">
    <location>
        <begin position="245"/>
        <end position="246"/>
    </location>
    <ligand>
        <name>substrate</name>
    </ligand>
</feature>
<evidence type="ECO:0000256" key="6">
    <source>
        <dbReference type="ARBA" id="ARBA00022490"/>
    </source>
</evidence>
<comment type="pathway">
    <text evidence="1 9 10">Carbohydrate degradation; glycolysis; D-glyceraldehyde 3-phosphate from glycerone phosphate: step 1/1.</text>
</comment>
<organism evidence="11 12">
    <name type="scientific">Mycoplasmopsis fermentans (strain ATCC 19989 / NBRC 14854 / NCTC 10117 / PG18)</name>
    <name type="common">Mycoplasma fermentans</name>
    <dbReference type="NCBI Taxonomy" id="496833"/>
    <lineage>
        <taxon>Bacteria</taxon>
        <taxon>Bacillati</taxon>
        <taxon>Mycoplasmatota</taxon>
        <taxon>Mycoplasmoidales</taxon>
        <taxon>Metamycoplasmataceae</taxon>
        <taxon>Mycoplasmopsis</taxon>
    </lineage>
</organism>
<dbReference type="GO" id="GO:0019563">
    <property type="term" value="P:glycerol catabolic process"/>
    <property type="evidence" value="ECO:0007669"/>
    <property type="project" value="TreeGrafter"/>
</dbReference>
<dbReference type="EC" id="5.3.1.1" evidence="3 9"/>
<protein>
    <recommendedName>
        <fullName evidence="4 9">Triosephosphate isomerase</fullName>
        <shortName evidence="9">TIM</shortName>
        <shortName evidence="9">TPI</shortName>
        <ecNumber evidence="3 9">5.3.1.1</ecNumber>
    </recommendedName>
    <alternativeName>
        <fullName evidence="9">Triose-phosphate isomerase</fullName>
    </alternativeName>
</protein>
<dbReference type="GO" id="GO:0046166">
    <property type="term" value="P:glyceraldehyde-3-phosphate biosynthetic process"/>
    <property type="evidence" value="ECO:0007669"/>
    <property type="project" value="TreeGrafter"/>
</dbReference>
<dbReference type="Proteomes" id="UP000006810">
    <property type="component" value="Chromosome"/>
</dbReference>
<evidence type="ECO:0000313" key="12">
    <source>
        <dbReference type="Proteomes" id="UP000006810"/>
    </source>
</evidence>
<dbReference type="Gene3D" id="3.20.20.70">
    <property type="entry name" value="Aldolase class I"/>
    <property type="match status" value="1"/>
</dbReference>
<dbReference type="InterPro" id="IPR022896">
    <property type="entry name" value="TrioseP_Isoase_bac/euk"/>
</dbReference>
<keyword evidence="12" id="KW-1185">Reference proteome</keyword>
<dbReference type="UniPathway" id="UPA00109">
    <property type="reaction ID" value="UER00189"/>
</dbReference>
<dbReference type="GO" id="GO:0004807">
    <property type="term" value="F:triose-phosphate isomerase activity"/>
    <property type="evidence" value="ECO:0007669"/>
    <property type="project" value="UniProtKB-UniRule"/>
</dbReference>
<keyword evidence="6 9" id="KW-0963">Cytoplasm</keyword>
<keyword evidence="8 9" id="KW-0413">Isomerase</keyword>
<dbReference type="InterPro" id="IPR035990">
    <property type="entry name" value="TIM_sf"/>
</dbReference>
<dbReference type="CDD" id="cd00311">
    <property type="entry name" value="TIM"/>
    <property type="match status" value="1"/>
</dbReference>
<dbReference type="PANTHER" id="PTHR21139:SF42">
    <property type="entry name" value="TRIOSEPHOSPHATE ISOMERASE"/>
    <property type="match status" value="1"/>
</dbReference>
<evidence type="ECO:0000256" key="2">
    <source>
        <dbReference type="ARBA" id="ARBA00007422"/>
    </source>
</evidence>
<feature type="active site" description="Proton acceptor" evidence="9">
    <location>
        <position position="186"/>
    </location>
</feature>
<dbReference type="GO" id="GO:0006094">
    <property type="term" value="P:gluconeogenesis"/>
    <property type="evidence" value="ECO:0007669"/>
    <property type="project" value="UniProtKB-UniRule"/>
</dbReference>
<evidence type="ECO:0000256" key="5">
    <source>
        <dbReference type="ARBA" id="ARBA00022432"/>
    </source>
</evidence>
<dbReference type="EMBL" id="AP009608">
    <property type="protein sequence ID" value="BAH69672.1"/>
    <property type="molecule type" value="Genomic_DNA"/>
</dbReference>
<dbReference type="SUPFAM" id="SSF51351">
    <property type="entry name" value="Triosephosphate isomerase (TIM)"/>
    <property type="match status" value="1"/>
</dbReference>
<dbReference type="InterPro" id="IPR013785">
    <property type="entry name" value="Aldolase_TIM"/>
</dbReference>
<dbReference type="UniPathway" id="UPA00138"/>
<dbReference type="PANTHER" id="PTHR21139">
    <property type="entry name" value="TRIOSEPHOSPHATE ISOMERASE"/>
    <property type="match status" value="1"/>
</dbReference>
<evidence type="ECO:0000256" key="9">
    <source>
        <dbReference type="HAMAP-Rule" id="MF_00147"/>
    </source>
</evidence>
<dbReference type="Pfam" id="PF00121">
    <property type="entry name" value="TIM"/>
    <property type="match status" value="1"/>
</dbReference>
<evidence type="ECO:0000256" key="10">
    <source>
        <dbReference type="RuleBase" id="RU363013"/>
    </source>
</evidence>
<dbReference type="AlphaFoldDB" id="C4XEV0"/>
<feature type="binding site" evidence="9">
    <location>
        <position position="224"/>
    </location>
    <ligand>
        <name>substrate</name>
    </ligand>
</feature>
<comment type="pathway">
    <text evidence="9 10">Carbohydrate biosynthesis; gluconeogenesis.</text>
</comment>
<dbReference type="HAMAP" id="MF_00147_B">
    <property type="entry name" value="TIM_B"/>
    <property type="match status" value="1"/>
</dbReference>
<comment type="function">
    <text evidence="9">Involved in the gluconeogenesis. Catalyzes stereospecifically the conversion of dihydroxyacetone phosphate (DHAP) to D-glyceraldehyde-3-phosphate (G3P).</text>
</comment>
<gene>
    <name evidence="9" type="primary">tpiA</name>
    <name evidence="11" type="ordered locus">MBIO_0407</name>
</gene>
<evidence type="ECO:0000256" key="7">
    <source>
        <dbReference type="ARBA" id="ARBA00023152"/>
    </source>
</evidence>
<dbReference type="NCBIfam" id="TIGR00419">
    <property type="entry name" value="tim"/>
    <property type="match status" value="1"/>
</dbReference>
<comment type="subunit">
    <text evidence="9 10">Homodimer.</text>
</comment>
<sequence length="262" mass="29409">MYNLINYLGVIMDIRKYVVIGNWKMNKNFTETMDFILSFKDEYKKLKKNKEAYAISQLNEFAVAIPHANLSAYQINKVNELKLCAQDVSQNCNGAFTGDVSASMLQDLNVNYVILGHSERRQYHHETNELVNLKAKQALEYNLTPVICVGETLEQYEKGQTKAIVKKQIEESLKDLDYSKIIVAYEPIWAIGTGKVATPEIAQDVCQYIHSITSKELVVQYGGSVNPKNISDLAAQKDINGFLVGGASLNVDSFIKLITLGK</sequence>
<dbReference type="eggNOG" id="COG0149">
    <property type="taxonomic scope" value="Bacteria"/>
</dbReference>
<feature type="binding site" evidence="9">
    <location>
        <position position="192"/>
    </location>
    <ligand>
        <name>substrate</name>
    </ligand>
</feature>
<evidence type="ECO:0000256" key="4">
    <source>
        <dbReference type="ARBA" id="ARBA00019397"/>
    </source>
</evidence>
<name>C4XEV0_MYCFP</name>
<keyword evidence="7 9" id="KW-0324">Glycolysis</keyword>
<comment type="catalytic activity">
    <reaction evidence="9 10">
        <text>D-glyceraldehyde 3-phosphate = dihydroxyacetone phosphate</text>
        <dbReference type="Rhea" id="RHEA:18585"/>
        <dbReference type="ChEBI" id="CHEBI:57642"/>
        <dbReference type="ChEBI" id="CHEBI:59776"/>
        <dbReference type="EC" id="5.3.1.1"/>
    </reaction>
</comment>
<feature type="binding site" evidence="9">
    <location>
        <begin position="22"/>
        <end position="24"/>
    </location>
    <ligand>
        <name>substrate</name>
    </ligand>
</feature>
<accession>C4XEV0</accession>
<dbReference type="PATRIC" id="fig|496833.3.peg.835"/>
<dbReference type="InterPro" id="IPR020861">
    <property type="entry name" value="Triosephosphate_isomerase_AS"/>
</dbReference>
<proteinExistence type="inferred from homology"/>
<keyword evidence="5 9" id="KW-0312">Gluconeogenesis</keyword>
<dbReference type="InterPro" id="IPR000652">
    <property type="entry name" value="Triosephosphate_isomerase"/>
</dbReference>
<comment type="similarity">
    <text evidence="2 9 10">Belongs to the triosephosphate isomerase family.</text>
</comment>
<dbReference type="HOGENOM" id="CLU_024251_2_3_14"/>
<evidence type="ECO:0000256" key="8">
    <source>
        <dbReference type="ARBA" id="ARBA00023235"/>
    </source>
</evidence>
<reference evidence="11 12" key="1">
    <citation type="journal article" date="2009" name="Curr. Microbiol.">
        <title>Molecular cloning and expression of a novel cholinephosphotransferase involved in glycoglycerophospholipid biosynthesis of Mycoplasma fermentans.</title>
        <authorList>
            <person name="Ishida N."/>
            <person name="Irikura D."/>
            <person name="Matsuda K."/>
            <person name="Sato S."/>
            <person name="Asano K."/>
        </authorList>
    </citation>
    <scope>NUCLEOTIDE SEQUENCE [LARGE SCALE GENOMIC DNA]</scope>
    <source>
        <strain evidence="12">ATCC 19989 / NBRC 14854 / NCTC 10117 / PG18</strain>
    </source>
</reference>
<evidence type="ECO:0000313" key="11">
    <source>
        <dbReference type="EMBL" id="BAH69672.1"/>
    </source>
</evidence>
<dbReference type="KEGG" id="mfp:MBIO_0407"/>
<evidence type="ECO:0000256" key="3">
    <source>
        <dbReference type="ARBA" id="ARBA00011940"/>
    </source>
</evidence>
<dbReference type="GO" id="GO:0006096">
    <property type="term" value="P:glycolytic process"/>
    <property type="evidence" value="ECO:0007669"/>
    <property type="project" value="UniProtKB-UniRule"/>
</dbReference>
<dbReference type="FunFam" id="3.20.20.70:FF:000016">
    <property type="entry name" value="Triosephosphate isomerase"/>
    <property type="match status" value="1"/>
</dbReference>